<evidence type="ECO:0000256" key="7">
    <source>
        <dbReference type="ARBA" id="ARBA00022989"/>
    </source>
</evidence>
<dbReference type="FunFam" id="1.20.58.340:FF:000004">
    <property type="entry name" value="Magnesium transport protein CorA"/>
    <property type="match status" value="1"/>
</dbReference>
<dbReference type="Proteomes" id="UP000244729">
    <property type="component" value="Chromosome"/>
</dbReference>
<comment type="catalytic activity">
    <reaction evidence="10">
        <text>Mg(2+)(in) = Mg(2+)(out)</text>
        <dbReference type="Rhea" id="RHEA:29827"/>
        <dbReference type="ChEBI" id="CHEBI:18420"/>
    </reaction>
</comment>
<name>A0A2S0WYZ8_9MICO</name>
<dbReference type="PANTHER" id="PTHR46494:SF1">
    <property type="entry name" value="CORA FAMILY METAL ION TRANSPORTER (EUROFUNG)"/>
    <property type="match status" value="1"/>
</dbReference>
<accession>A0A2S0WYZ8</accession>
<dbReference type="EMBL" id="CP028913">
    <property type="protein sequence ID" value="AWB96531.1"/>
    <property type="molecule type" value="Genomic_DNA"/>
</dbReference>
<reference evidence="13 14" key="1">
    <citation type="submission" date="2018-04" db="EMBL/GenBank/DDBJ databases">
        <authorList>
            <person name="Li J."/>
        </authorList>
    </citation>
    <scope>NUCLEOTIDE SEQUENCE [LARGE SCALE GENOMIC DNA]</scope>
    <source>
        <strain evidence="14">30A</strain>
    </source>
</reference>
<sequence length="338" mass="38385">MTVIDNAIYRDGARVASPTSLHESFELRAEHGGFAWIGLYRPTPEELAAVAAEFGLHPLAVEDARKGHQRAKLERYGDALFVVLRPARYLDAEEEVEFGELHVFVGADYAITVRRAESPDLAKVRDRLEHSPELLAKGPEAVLYAILDEVVDGYAPVLAGLENDIDEIEEQLFDGDPMVTRRIYDLASEVMEFQRATRPLVDMFQALERGFEKYGVDLELQRYLRDVLDHVFRAVERGESFRQLLQNALTVHATLVGQRQNEEMKRLTETSLAQSEQTKKISSWAAILFAPTLIGTVYGMNFTHMPELHWAWGYPFAVLLMVLLGFVLYGVFKSRNWL</sequence>
<dbReference type="PANTHER" id="PTHR46494">
    <property type="entry name" value="CORA FAMILY METAL ION TRANSPORTER (EUROFUNG)"/>
    <property type="match status" value="1"/>
</dbReference>
<dbReference type="Gene3D" id="3.30.460.20">
    <property type="entry name" value="CorA soluble domain-like"/>
    <property type="match status" value="1"/>
</dbReference>
<keyword evidence="8" id="KW-0406">Ion transport</keyword>
<dbReference type="InterPro" id="IPR045861">
    <property type="entry name" value="CorA_cytoplasmic_dom"/>
</dbReference>
<dbReference type="RefSeq" id="WP_108596327.1">
    <property type="nucleotide sequence ID" value="NZ_CP028913.1"/>
</dbReference>
<evidence type="ECO:0000256" key="10">
    <source>
        <dbReference type="ARBA" id="ARBA00034269"/>
    </source>
</evidence>
<comment type="function">
    <text evidence="11">Mediates influx of magnesium ions. Alternates between open and closed states. Activated by low cytoplasmic Mg(2+) levels. Inactive when cytoplasmic Mg(2+) levels are high.</text>
</comment>
<dbReference type="SUPFAM" id="SSF143865">
    <property type="entry name" value="CorA soluble domain-like"/>
    <property type="match status" value="1"/>
</dbReference>
<evidence type="ECO:0000313" key="13">
    <source>
        <dbReference type="EMBL" id="AWB96531.1"/>
    </source>
</evidence>
<keyword evidence="14" id="KW-1185">Reference proteome</keyword>
<evidence type="ECO:0000256" key="4">
    <source>
        <dbReference type="ARBA" id="ARBA00022475"/>
    </source>
</evidence>
<dbReference type="OrthoDB" id="9803416at2"/>
<dbReference type="InterPro" id="IPR045863">
    <property type="entry name" value="CorA_TM1_TM2"/>
</dbReference>
<dbReference type="SUPFAM" id="SSF144083">
    <property type="entry name" value="Magnesium transport protein CorA, transmembrane region"/>
    <property type="match status" value="1"/>
</dbReference>
<dbReference type="GO" id="GO:0000287">
    <property type="term" value="F:magnesium ion binding"/>
    <property type="evidence" value="ECO:0007669"/>
    <property type="project" value="TreeGrafter"/>
</dbReference>
<comment type="similarity">
    <text evidence="2">Belongs to the CorA metal ion transporter (MIT) (TC 1.A.35) family.</text>
</comment>
<evidence type="ECO:0000256" key="8">
    <source>
        <dbReference type="ARBA" id="ARBA00023065"/>
    </source>
</evidence>
<keyword evidence="3" id="KW-0813">Transport</keyword>
<dbReference type="GO" id="GO:0005886">
    <property type="term" value="C:plasma membrane"/>
    <property type="evidence" value="ECO:0007669"/>
    <property type="project" value="UniProtKB-SubCell"/>
</dbReference>
<dbReference type="GO" id="GO:0015095">
    <property type="term" value="F:magnesium ion transmembrane transporter activity"/>
    <property type="evidence" value="ECO:0007669"/>
    <property type="project" value="TreeGrafter"/>
</dbReference>
<keyword evidence="5 12" id="KW-0812">Transmembrane</keyword>
<dbReference type="GO" id="GO:0015087">
    <property type="term" value="F:cobalt ion transmembrane transporter activity"/>
    <property type="evidence" value="ECO:0007669"/>
    <property type="project" value="TreeGrafter"/>
</dbReference>
<evidence type="ECO:0000256" key="11">
    <source>
        <dbReference type="ARBA" id="ARBA00045497"/>
    </source>
</evidence>
<comment type="subcellular location">
    <subcellularLocation>
        <location evidence="1">Cell membrane</location>
        <topology evidence="1">Multi-pass membrane protein</topology>
    </subcellularLocation>
</comment>
<dbReference type="InterPro" id="IPR002523">
    <property type="entry name" value="MgTranspt_CorA/ZnTranspt_ZntB"/>
</dbReference>
<evidence type="ECO:0000256" key="1">
    <source>
        <dbReference type="ARBA" id="ARBA00004651"/>
    </source>
</evidence>
<gene>
    <name evidence="13" type="ORF">DCE93_13495</name>
</gene>
<dbReference type="GO" id="GO:0050897">
    <property type="term" value="F:cobalt ion binding"/>
    <property type="evidence" value="ECO:0007669"/>
    <property type="project" value="TreeGrafter"/>
</dbReference>
<evidence type="ECO:0000256" key="3">
    <source>
        <dbReference type="ARBA" id="ARBA00022448"/>
    </source>
</evidence>
<feature type="transmembrane region" description="Helical" evidence="12">
    <location>
        <begin position="281"/>
        <end position="300"/>
    </location>
</feature>
<evidence type="ECO:0000313" key="14">
    <source>
        <dbReference type="Proteomes" id="UP000244729"/>
    </source>
</evidence>
<evidence type="ECO:0000256" key="6">
    <source>
        <dbReference type="ARBA" id="ARBA00022842"/>
    </source>
</evidence>
<evidence type="ECO:0000256" key="2">
    <source>
        <dbReference type="ARBA" id="ARBA00009765"/>
    </source>
</evidence>
<keyword evidence="4" id="KW-1003">Cell membrane</keyword>
<protein>
    <submittedName>
        <fullName evidence="13">Transporter</fullName>
    </submittedName>
</protein>
<evidence type="ECO:0000256" key="5">
    <source>
        <dbReference type="ARBA" id="ARBA00022692"/>
    </source>
</evidence>
<organism evidence="13 14">
    <name type="scientific">Agromyces badenianii</name>
    <dbReference type="NCBI Taxonomy" id="2080742"/>
    <lineage>
        <taxon>Bacteria</taxon>
        <taxon>Bacillati</taxon>
        <taxon>Actinomycetota</taxon>
        <taxon>Actinomycetes</taxon>
        <taxon>Micrococcales</taxon>
        <taxon>Microbacteriaceae</taxon>
        <taxon>Agromyces</taxon>
    </lineage>
</organism>
<keyword evidence="9 12" id="KW-0472">Membrane</keyword>
<evidence type="ECO:0000256" key="12">
    <source>
        <dbReference type="SAM" id="Phobius"/>
    </source>
</evidence>
<dbReference type="Pfam" id="PF01544">
    <property type="entry name" value="CorA"/>
    <property type="match status" value="1"/>
</dbReference>
<dbReference type="Gene3D" id="1.20.58.340">
    <property type="entry name" value="Magnesium transport protein CorA, transmembrane region"/>
    <property type="match status" value="2"/>
</dbReference>
<dbReference type="AlphaFoldDB" id="A0A2S0WYZ8"/>
<evidence type="ECO:0000256" key="9">
    <source>
        <dbReference type="ARBA" id="ARBA00023136"/>
    </source>
</evidence>
<feature type="transmembrane region" description="Helical" evidence="12">
    <location>
        <begin position="312"/>
        <end position="332"/>
    </location>
</feature>
<proteinExistence type="inferred from homology"/>
<keyword evidence="7 12" id="KW-1133">Transmembrane helix</keyword>
<keyword evidence="6" id="KW-0460">Magnesium</keyword>
<dbReference type="KEGG" id="agm:DCE93_13495"/>
<dbReference type="CDD" id="cd12830">
    <property type="entry name" value="MtCorA-like"/>
    <property type="match status" value="1"/>
</dbReference>